<evidence type="ECO:0000313" key="2">
    <source>
        <dbReference type="Proteomes" id="UP001299409"/>
    </source>
</evidence>
<proteinExistence type="predicted"/>
<reference evidence="1 2" key="1">
    <citation type="submission" date="2021-10" db="EMBL/GenBank/DDBJ databases">
        <title>Collection of gut derived symbiotic bacterial strains cultured from healthy donors.</title>
        <authorList>
            <person name="Lin H."/>
            <person name="Littmann E."/>
            <person name="Claire K."/>
            <person name="Pamer E."/>
        </authorList>
    </citation>
    <scope>NUCLEOTIDE SEQUENCE [LARGE SCALE GENOMIC DNA]</scope>
    <source>
        <strain evidence="1 2">MSK.17.68</strain>
    </source>
</reference>
<sequence length="121" mass="14120">MEFIQLSDDELKQYFDSANSWFVGLYMESFLKNLENLSNEDFLNELINDLKSSEPYLAESSLEEIKEKVDSLYKIICSKKVLEALNMVILFESDEEPNCYAYEEAKYLTSLIKKGSIKLPY</sequence>
<keyword evidence="2" id="KW-1185">Reference proteome</keyword>
<dbReference type="Proteomes" id="UP001299409">
    <property type="component" value="Unassembled WGS sequence"/>
</dbReference>
<organism evidence="1 2">
    <name type="scientific">Intestinibacter bartlettii</name>
    <dbReference type="NCBI Taxonomy" id="261299"/>
    <lineage>
        <taxon>Bacteria</taxon>
        <taxon>Bacillati</taxon>
        <taxon>Bacillota</taxon>
        <taxon>Clostridia</taxon>
        <taxon>Peptostreptococcales</taxon>
        <taxon>Peptostreptococcaceae</taxon>
        <taxon>Intestinibacter</taxon>
    </lineage>
</organism>
<comment type="caution">
    <text evidence="1">The sequence shown here is derived from an EMBL/GenBank/DDBJ whole genome shotgun (WGS) entry which is preliminary data.</text>
</comment>
<protein>
    <submittedName>
        <fullName evidence="1">Uncharacterized protein</fullName>
    </submittedName>
</protein>
<evidence type="ECO:0000313" key="1">
    <source>
        <dbReference type="EMBL" id="MCB5447169.1"/>
    </source>
</evidence>
<name>A0ABS8D0C4_9FIRM</name>
<dbReference type="EMBL" id="JAJBMB010000017">
    <property type="protein sequence ID" value="MCB5447169.1"/>
    <property type="molecule type" value="Genomic_DNA"/>
</dbReference>
<gene>
    <name evidence="1" type="ORF">LIP50_13265</name>
</gene>
<accession>A0ABS8D0C4</accession>
<dbReference type="RefSeq" id="WP_022071421.1">
    <property type="nucleotide sequence ID" value="NZ_BAABXU010000001.1"/>
</dbReference>